<dbReference type="RefSeq" id="WP_249832138.1">
    <property type="nucleotide sequence ID" value="NZ_JAMGBE010000003.1"/>
</dbReference>
<evidence type="ECO:0000256" key="1">
    <source>
        <dbReference type="SAM" id="Phobius"/>
    </source>
</evidence>
<dbReference type="PANTHER" id="PTHR34980:SF2">
    <property type="entry name" value="INNER MEMBRANE PROTEIN YHAH-RELATED"/>
    <property type="match status" value="1"/>
</dbReference>
<keyword evidence="1" id="KW-0812">Transmembrane</keyword>
<dbReference type="InterPro" id="IPR008523">
    <property type="entry name" value="DUF805"/>
</dbReference>
<feature type="transmembrane region" description="Helical" evidence="1">
    <location>
        <begin position="26"/>
        <end position="47"/>
    </location>
</feature>
<keyword evidence="1" id="KW-1133">Transmembrane helix</keyword>
<proteinExistence type="predicted"/>
<keyword evidence="3" id="KW-1185">Reference proteome</keyword>
<protein>
    <submittedName>
        <fullName evidence="2">DUF805 domain-containing protein</fullName>
    </submittedName>
</protein>
<dbReference type="Proteomes" id="UP001165342">
    <property type="component" value="Unassembled WGS sequence"/>
</dbReference>
<dbReference type="EMBL" id="JAMGBE010000003">
    <property type="protein sequence ID" value="MCL6730663.1"/>
    <property type="molecule type" value="Genomic_DNA"/>
</dbReference>
<dbReference type="PANTHER" id="PTHR34980">
    <property type="entry name" value="INNER MEMBRANE PROTEIN-RELATED-RELATED"/>
    <property type="match status" value="1"/>
</dbReference>
<organism evidence="2 3">
    <name type="scientific">Sphingomonas hankyongi</name>
    <dbReference type="NCBI Taxonomy" id="2908209"/>
    <lineage>
        <taxon>Bacteria</taxon>
        <taxon>Pseudomonadati</taxon>
        <taxon>Pseudomonadota</taxon>
        <taxon>Alphaproteobacteria</taxon>
        <taxon>Sphingomonadales</taxon>
        <taxon>Sphingomonadaceae</taxon>
        <taxon>Sphingomonas</taxon>
    </lineage>
</organism>
<evidence type="ECO:0000313" key="3">
    <source>
        <dbReference type="Proteomes" id="UP001165342"/>
    </source>
</evidence>
<feature type="transmembrane region" description="Helical" evidence="1">
    <location>
        <begin position="108"/>
        <end position="127"/>
    </location>
</feature>
<gene>
    <name evidence="2" type="ORF">LZ538_11460</name>
</gene>
<sequence>MFIFESALQTLKKYAEFNGRASRQEFWCFFAFVIIANALAGFVGAIFGMRGALPGLVAALLFIPQLAVAVRRLHDVGKSGRELVVPCVMLFLSGLVLGFRGILPQIVALGFLGITLLAFANLVTLFMKKGSTVPNRYGAAPTAFSFAR</sequence>
<feature type="transmembrane region" description="Helical" evidence="1">
    <location>
        <begin position="83"/>
        <end position="102"/>
    </location>
</feature>
<dbReference type="Pfam" id="PF05656">
    <property type="entry name" value="DUF805"/>
    <property type="match status" value="1"/>
</dbReference>
<comment type="caution">
    <text evidence="2">The sequence shown here is derived from an EMBL/GenBank/DDBJ whole genome shotgun (WGS) entry which is preliminary data.</text>
</comment>
<name>A0ABT0S4V5_9SPHN</name>
<feature type="transmembrane region" description="Helical" evidence="1">
    <location>
        <begin position="53"/>
        <end position="71"/>
    </location>
</feature>
<accession>A0ABT0S4V5</accession>
<reference evidence="2" key="1">
    <citation type="submission" date="2022-05" db="EMBL/GenBank/DDBJ databases">
        <authorList>
            <person name="Jo J.-H."/>
            <person name="Im W.-T."/>
        </authorList>
    </citation>
    <scope>NUCLEOTIDE SEQUENCE</scope>
    <source>
        <strain evidence="2">SE220</strain>
    </source>
</reference>
<evidence type="ECO:0000313" key="2">
    <source>
        <dbReference type="EMBL" id="MCL6730663.1"/>
    </source>
</evidence>
<keyword evidence="1" id="KW-0472">Membrane</keyword>